<evidence type="ECO:0000313" key="2">
    <source>
        <dbReference type="Proteomes" id="UP000514424"/>
    </source>
</evidence>
<evidence type="ECO:0000313" key="1">
    <source>
        <dbReference type="EMBL" id="QMP85180.1"/>
    </source>
</evidence>
<sequence>MKKIGSLEVVKYNFELVDGNPKVVISMIKVLDESGKYIKFAKLENILPYLSKYPITFKEIE</sequence>
<name>A0A7D7FB94_9CAUD</name>
<dbReference type="EMBL" id="MT497071">
    <property type="protein sequence ID" value="QMP85180.1"/>
    <property type="molecule type" value="Genomic_DNA"/>
</dbReference>
<keyword evidence="2" id="KW-1185">Reference proteome</keyword>
<protein>
    <submittedName>
        <fullName evidence="1">Uncharacterized protein</fullName>
    </submittedName>
</protein>
<accession>A0A7D7FB94</accession>
<proteinExistence type="predicted"/>
<reference evidence="2" key="1">
    <citation type="submission" date="2020-05" db="EMBL/GenBank/DDBJ databases">
        <title>Genomics and ecology of novel Flavobacterium phages from the Baltic Sea.</title>
        <authorList>
            <person name="Hoetzinger M."/>
            <person name="Nilsson E."/>
            <person name="Holmfeldt K."/>
        </authorList>
    </citation>
    <scope>NUCLEOTIDE SEQUENCE [LARGE SCALE GENOMIC DNA]</scope>
</reference>
<organism evidence="1 2">
    <name type="scientific">Flavobacterium phage vB_FspP_elemoF_6-3D</name>
    <dbReference type="NCBI Taxonomy" id="2743826"/>
    <lineage>
        <taxon>Viruses</taxon>
        <taxon>Duplodnaviria</taxon>
        <taxon>Heunggongvirae</taxon>
        <taxon>Uroviricota</taxon>
        <taxon>Caudoviricetes</taxon>
        <taxon>Elemovirus</taxon>
        <taxon>Elemovirus elemoF</taxon>
    </lineage>
</organism>
<dbReference type="Proteomes" id="UP000514424">
    <property type="component" value="Segment"/>
</dbReference>
<gene>
    <name evidence="1" type="ORF">elemo63D_phanotate17</name>
</gene>